<feature type="transmembrane region" description="Helical" evidence="1">
    <location>
        <begin position="20"/>
        <end position="38"/>
    </location>
</feature>
<keyword evidence="1" id="KW-1133">Transmembrane helix</keyword>
<reference evidence="2 3" key="1">
    <citation type="journal article" date="2019" name="Int. J. Syst. Evol. Microbiol.">
        <title>The Global Catalogue of Microorganisms (GCM) 10K type strain sequencing project: providing services to taxonomists for standard genome sequencing and annotation.</title>
        <authorList>
            <consortium name="The Broad Institute Genomics Platform"/>
            <consortium name="The Broad Institute Genome Sequencing Center for Infectious Disease"/>
            <person name="Wu L."/>
            <person name="Ma J."/>
        </authorList>
    </citation>
    <scope>NUCLEOTIDE SEQUENCE [LARGE SCALE GENOMIC DNA]</scope>
    <source>
        <strain evidence="2 3">DT72</strain>
    </source>
</reference>
<gene>
    <name evidence="2" type="ORF">ACFQJ6_20375</name>
</gene>
<dbReference type="EMBL" id="JBHSZH010000005">
    <property type="protein sequence ID" value="MFC7082091.1"/>
    <property type="molecule type" value="Genomic_DNA"/>
</dbReference>
<evidence type="ECO:0000313" key="2">
    <source>
        <dbReference type="EMBL" id="MFC7082091.1"/>
    </source>
</evidence>
<protein>
    <submittedName>
        <fullName evidence="2">Uncharacterized protein</fullName>
    </submittedName>
</protein>
<accession>A0ABD5WNI6</accession>
<keyword evidence="3" id="KW-1185">Reference proteome</keyword>
<dbReference type="AlphaFoldDB" id="A0ABD5WNI6"/>
<name>A0ABD5WNI6_9EURY</name>
<dbReference type="RefSeq" id="WP_382210250.1">
    <property type="nucleotide sequence ID" value="NZ_JBHSZH010000005.1"/>
</dbReference>
<comment type="caution">
    <text evidence="2">The sequence shown here is derived from an EMBL/GenBank/DDBJ whole genome shotgun (WGS) entry which is preliminary data.</text>
</comment>
<organism evidence="2 3">
    <name type="scientific">Halorussus caseinilyticus</name>
    <dbReference type="NCBI Taxonomy" id="3034025"/>
    <lineage>
        <taxon>Archaea</taxon>
        <taxon>Methanobacteriati</taxon>
        <taxon>Methanobacteriota</taxon>
        <taxon>Stenosarchaea group</taxon>
        <taxon>Halobacteria</taxon>
        <taxon>Halobacteriales</taxon>
        <taxon>Haladaptataceae</taxon>
        <taxon>Halorussus</taxon>
    </lineage>
</organism>
<keyword evidence="1" id="KW-0472">Membrane</keyword>
<sequence>MGSDGLIELDQSCWSALAKYNLVLATVFAVLLLVVRQIEPGQAQLFLLIENGVLALLFGGFRRTVGFRDEESLSFELILIRKRL</sequence>
<evidence type="ECO:0000313" key="3">
    <source>
        <dbReference type="Proteomes" id="UP001596407"/>
    </source>
</evidence>
<evidence type="ECO:0000256" key="1">
    <source>
        <dbReference type="SAM" id="Phobius"/>
    </source>
</evidence>
<keyword evidence="1" id="KW-0812">Transmembrane</keyword>
<proteinExistence type="predicted"/>
<dbReference type="Proteomes" id="UP001596407">
    <property type="component" value="Unassembled WGS sequence"/>
</dbReference>